<accession>A0ABW4TR51</accession>
<proteinExistence type="predicted"/>
<protein>
    <submittedName>
        <fullName evidence="2">DUF6350 family protein</fullName>
    </submittedName>
</protein>
<name>A0ABW4TR51_9ACTN</name>
<evidence type="ECO:0000256" key="1">
    <source>
        <dbReference type="SAM" id="Phobius"/>
    </source>
</evidence>
<feature type="transmembrane region" description="Helical" evidence="1">
    <location>
        <begin position="210"/>
        <end position="229"/>
    </location>
</feature>
<gene>
    <name evidence="2" type="ORF">ACFSDE_14575</name>
</gene>
<feature type="transmembrane region" description="Helical" evidence="1">
    <location>
        <begin position="135"/>
        <end position="156"/>
    </location>
</feature>
<keyword evidence="1" id="KW-0812">Transmembrane</keyword>
<feature type="transmembrane region" description="Helical" evidence="1">
    <location>
        <begin position="342"/>
        <end position="363"/>
    </location>
</feature>
<evidence type="ECO:0000313" key="2">
    <source>
        <dbReference type="EMBL" id="MFD1948022.1"/>
    </source>
</evidence>
<feature type="transmembrane region" description="Helical" evidence="1">
    <location>
        <begin position="168"/>
        <end position="198"/>
    </location>
</feature>
<dbReference type="Proteomes" id="UP001597351">
    <property type="component" value="Unassembled WGS sequence"/>
</dbReference>
<organism evidence="2 3">
    <name type="scientific">Nocardioides aestuarii</name>
    <dbReference type="NCBI Taxonomy" id="252231"/>
    <lineage>
        <taxon>Bacteria</taxon>
        <taxon>Bacillati</taxon>
        <taxon>Actinomycetota</taxon>
        <taxon>Actinomycetes</taxon>
        <taxon>Propionibacteriales</taxon>
        <taxon>Nocardioidaceae</taxon>
        <taxon>Nocardioides</taxon>
    </lineage>
</organism>
<feature type="transmembrane region" description="Helical" evidence="1">
    <location>
        <begin position="283"/>
        <end position="302"/>
    </location>
</feature>
<dbReference type="EMBL" id="JBHUGD010000003">
    <property type="protein sequence ID" value="MFD1948022.1"/>
    <property type="molecule type" value="Genomic_DNA"/>
</dbReference>
<sequence>MTSLLPAPARATSPATDLRHRRPLLAVGLAGGATAALGLLVVCLGVAVTGWFLSDAASHGAPRDALRIGALGWLMAHGSGVKVQGVVVTAVPLLLTLLAAWSCWRVGHKVGSSVSGHGPDADQIADGERDWTVPVALTAFALGYTAVTAVTLRLAATSATAPDGGRAITWSLGLALLVGGPAIAVGSGRAAIWATVVPANLRATAATCRAVLRSVLLAGLVAFVVALAVDVSTAVNVMAGLRLSGGEAALYGLLSLLVLPNATLFSTSYLLGPGFMVGAQTMVSPTVVVTGALPAFPLLAALPDSGTVPAWTVGLMAVPPLAAALGAALAQRRRPTLRWEEGALRGCAGGVLAGVLLGWLSLLAGGAVGPGRMQLVQPYAFDVLVHAITALGIGGLVGGLVMTWWQRRTLRPTD</sequence>
<dbReference type="RefSeq" id="WP_343919670.1">
    <property type="nucleotide sequence ID" value="NZ_BAAAJT010000002.1"/>
</dbReference>
<feature type="transmembrane region" description="Helical" evidence="1">
    <location>
        <begin position="249"/>
        <end position="271"/>
    </location>
</feature>
<comment type="caution">
    <text evidence="2">The sequence shown here is derived from an EMBL/GenBank/DDBJ whole genome shotgun (WGS) entry which is preliminary data.</text>
</comment>
<feature type="transmembrane region" description="Helical" evidence="1">
    <location>
        <begin position="383"/>
        <end position="405"/>
    </location>
</feature>
<dbReference type="InterPro" id="IPR045931">
    <property type="entry name" value="DUF6350"/>
</dbReference>
<keyword evidence="3" id="KW-1185">Reference proteome</keyword>
<reference evidence="3" key="1">
    <citation type="journal article" date="2019" name="Int. J. Syst. Evol. Microbiol.">
        <title>The Global Catalogue of Microorganisms (GCM) 10K type strain sequencing project: providing services to taxonomists for standard genome sequencing and annotation.</title>
        <authorList>
            <consortium name="The Broad Institute Genomics Platform"/>
            <consortium name="The Broad Institute Genome Sequencing Center for Infectious Disease"/>
            <person name="Wu L."/>
            <person name="Ma J."/>
        </authorList>
    </citation>
    <scope>NUCLEOTIDE SEQUENCE [LARGE SCALE GENOMIC DNA]</scope>
    <source>
        <strain evidence="3">CGMCC 1.12477</strain>
    </source>
</reference>
<feature type="transmembrane region" description="Helical" evidence="1">
    <location>
        <begin position="83"/>
        <end position="104"/>
    </location>
</feature>
<keyword evidence="1" id="KW-1133">Transmembrane helix</keyword>
<feature type="transmembrane region" description="Helical" evidence="1">
    <location>
        <begin position="308"/>
        <end position="330"/>
    </location>
</feature>
<feature type="transmembrane region" description="Helical" evidence="1">
    <location>
        <begin position="24"/>
        <end position="53"/>
    </location>
</feature>
<evidence type="ECO:0000313" key="3">
    <source>
        <dbReference type="Proteomes" id="UP001597351"/>
    </source>
</evidence>
<dbReference type="Pfam" id="PF19877">
    <property type="entry name" value="DUF6350"/>
    <property type="match status" value="1"/>
</dbReference>
<keyword evidence="1" id="KW-0472">Membrane</keyword>